<dbReference type="InterPro" id="IPR011006">
    <property type="entry name" value="CheY-like_superfamily"/>
</dbReference>
<accession>A0A1W7CXQ3</accession>
<name>A0A1W7CXQ3_9ACTN</name>
<dbReference type="RefSeq" id="WP_086159311.1">
    <property type="nucleotide sequence ID" value="NZ_CP021121.1"/>
</dbReference>
<organism evidence="5 6">
    <name type="scientific">Streptomyces marincola</name>
    <dbReference type="NCBI Taxonomy" id="2878388"/>
    <lineage>
        <taxon>Bacteria</taxon>
        <taxon>Bacillati</taxon>
        <taxon>Actinomycetota</taxon>
        <taxon>Actinomycetes</taxon>
        <taxon>Kitasatosporales</taxon>
        <taxon>Streptomycetaceae</taxon>
        <taxon>Streptomyces</taxon>
    </lineage>
</organism>
<gene>
    <name evidence="5" type="ORF">CAG99_12090</name>
</gene>
<dbReference type="InterPro" id="IPR001789">
    <property type="entry name" value="Sig_transdc_resp-reg_receiver"/>
</dbReference>
<proteinExistence type="predicted"/>
<evidence type="ECO:0000259" key="3">
    <source>
        <dbReference type="PROSITE" id="PS50043"/>
    </source>
</evidence>
<dbReference type="InterPro" id="IPR039420">
    <property type="entry name" value="WalR-like"/>
</dbReference>
<evidence type="ECO:0000313" key="5">
    <source>
        <dbReference type="EMBL" id="ARQ69506.1"/>
    </source>
</evidence>
<dbReference type="SUPFAM" id="SSF52172">
    <property type="entry name" value="CheY-like"/>
    <property type="match status" value="1"/>
</dbReference>
<dbReference type="AlphaFoldDB" id="A0A1W7CXQ3"/>
<dbReference type="OrthoDB" id="9808843at2"/>
<evidence type="ECO:0000259" key="4">
    <source>
        <dbReference type="PROSITE" id="PS50110"/>
    </source>
</evidence>
<feature type="domain" description="HTH luxR-type" evidence="3">
    <location>
        <begin position="134"/>
        <end position="199"/>
    </location>
</feature>
<dbReference type="GO" id="GO:0003677">
    <property type="term" value="F:DNA binding"/>
    <property type="evidence" value="ECO:0007669"/>
    <property type="project" value="UniProtKB-KW"/>
</dbReference>
<dbReference type="SMART" id="SM00448">
    <property type="entry name" value="REC"/>
    <property type="match status" value="1"/>
</dbReference>
<keyword evidence="1 5" id="KW-0238">DNA-binding</keyword>
<sequence>MIRIVVAEDEGLTREALVALIGLAEGMRVVASTGRGDEVLGLVERHDAGLAVLDVEMPGMDGIQVVEQLQCLRPGFPTLMLTSHARPGRLQRALKSGASGFLTKEVSAEKLWDVIRALHRGDRYVDPALAAAALAAGENPLTAREAEVLQHAGEGNQLSAVALALNVSEGTVRNHMSSAIRKLGARNRIVAFRRATEAGWI</sequence>
<dbReference type="InterPro" id="IPR000792">
    <property type="entry name" value="Tscrpt_reg_LuxR_C"/>
</dbReference>
<dbReference type="PROSITE" id="PS50110">
    <property type="entry name" value="RESPONSE_REGULATORY"/>
    <property type="match status" value="1"/>
</dbReference>
<dbReference type="PANTHER" id="PTHR43214:SF42">
    <property type="entry name" value="TRANSCRIPTIONAL REGULATORY PROTEIN DESR"/>
    <property type="match status" value="1"/>
</dbReference>
<evidence type="ECO:0000256" key="2">
    <source>
        <dbReference type="PROSITE-ProRule" id="PRU00169"/>
    </source>
</evidence>
<dbReference type="Pfam" id="PF00072">
    <property type="entry name" value="Response_reg"/>
    <property type="match status" value="1"/>
</dbReference>
<dbReference type="InterPro" id="IPR016032">
    <property type="entry name" value="Sig_transdc_resp-reg_C-effctor"/>
</dbReference>
<dbReference type="Proteomes" id="UP000194218">
    <property type="component" value="Chromosome"/>
</dbReference>
<dbReference type="KEGG" id="smao:CAG99_12090"/>
<keyword evidence="2" id="KW-0597">Phosphoprotein</keyword>
<dbReference type="PANTHER" id="PTHR43214">
    <property type="entry name" value="TWO-COMPONENT RESPONSE REGULATOR"/>
    <property type="match status" value="1"/>
</dbReference>
<evidence type="ECO:0000256" key="1">
    <source>
        <dbReference type="ARBA" id="ARBA00023125"/>
    </source>
</evidence>
<dbReference type="PROSITE" id="PS50043">
    <property type="entry name" value="HTH_LUXR_2"/>
    <property type="match status" value="1"/>
</dbReference>
<evidence type="ECO:0000313" key="6">
    <source>
        <dbReference type="Proteomes" id="UP000194218"/>
    </source>
</evidence>
<dbReference type="GO" id="GO:0000160">
    <property type="term" value="P:phosphorelay signal transduction system"/>
    <property type="evidence" value="ECO:0007669"/>
    <property type="project" value="InterPro"/>
</dbReference>
<feature type="domain" description="Response regulatory" evidence="4">
    <location>
        <begin position="3"/>
        <end position="119"/>
    </location>
</feature>
<reference evidence="5 6" key="1">
    <citation type="submission" date="2017-05" db="EMBL/GenBank/DDBJ databases">
        <title>Complete genome sequence of Streptomyces sp. SCSIO 03032 revealed the diverse biosynthetic pathways for its bioactive secondary metabolites.</title>
        <authorList>
            <person name="Ma L."/>
            <person name="Zhu Y."/>
            <person name="Zhang W."/>
            <person name="Zhang G."/>
            <person name="Tian X."/>
            <person name="Zhang S."/>
            <person name="Zhang C."/>
        </authorList>
    </citation>
    <scope>NUCLEOTIDE SEQUENCE [LARGE SCALE GENOMIC DNA]</scope>
    <source>
        <strain evidence="5 6">SCSIO 03032</strain>
    </source>
</reference>
<dbReference type="GO" id="GO:0006355">
    <property type="term" value="P:regulation of DNA-templated transcription"/>
    <property type="evidence" value="ECO:0007669"/>
    <property type="project" value="InterPro"/>
</dbReference>
<feature type="modified residue" description="4-aspartylphosphate" evidence="2">
    <location>
        <position position="54"/>
    </location>
</feature>
<protein>
    <submittedName>
        <fullName evidence="5">DNA-binding response regulator</fullName>
    </submittedName>
</protein>
<dbReference type="PRINTS" id="PR00038">
    <property type="entry name" value="HTHLUXR"/>
</dbReference>
<dbReference type="Pfam" id="PF00196">
    <property type="entry name" value="GerE"/>
    <property type="match status" value="1"/>
</dbReference>
<dbReference type="SMART" id="SM00421">
    <property type="entry name" value="HTH_LUXR"/>
    <property type="match status" value="1"/>
</dbReference>
<dbReference type="SUPFAM" id="SSF46894">
    <property type="entry name" value="C-terminal effector domain of the bipartite response regulators"/>
    <property type="match status" value="1"/>
</dbReference>
<dbReference type="Gene3D" id="3.40.50.2300">
    <property type="match status" value="1"/>
</dbReference>
<dbReference type="CDD" id="cd06170">
    <property type="entry name" value="LuxR_C_like"/>
    <property type="match status" value="1"/>
</dbReference>
<keyword evidence="6" id="KW-1185">Reference proteome</keyword>
<dbReference type="EMBL" id="CP021121">
    <property type="protein sequence ID" value="ARQ69506.1"/>
    <property type="molecule type" value="Genomic_DNA"/>
</dbReference>